<evidence type="ECO:0000313" key="3">
    <source>
        <dbReference type="EMBL" id="SMP19540.1"/>
    </source>
</evidence>
<dbReference type="PANTHER" id="PTHR44051">
    <property type="entry name" value="GLUTATHIONE S-TRANSFERASE-RELATED"/>
    <property type="match status" value="1"/>
</dbReference>
<proteinExistence type="predicted"/>
<feature type="domain" description="GST N-terminal" evidence="1">
    <location>
        <begin position="2"/>
        <end position="89"/>
    </location>
</feature>
<dbReference type="PROSITE" id="PS50404">
    <property type="entry name" value="GST_NTER"/>
    <property type="match status" value="1"/>
</dbReference>
<dbReference type="Pfam" id="PF13409">
    <property type="entry name" value="GST_N_2"/>
    <property type="match status" value="1"/>
</dbReference>
<name>A0ABY1NW50_9RHOB</name>
<dbReference type="Pfam" id="PF00043">
    <property type="entry name" value="GST_C"/>
    <property type="match status" value="1"/>
</dbReference>
<dbReference type="CDD" id="cd10291">
    <property type="entry name" value="GST_C_YfcG_like"/>
    <property type="match status" value="1"/>
</dbReference>
<dbReference type="InterPro" id="IPR036249">
    <property type="entry name" value="Thioredoxin-like_sf"/>
</dbReference>
<dbReference type="InterPro" id="IPR040079">
    <property type="entry name" value="Glutathione_S-Trfase"/>
</dbReference>
<dbReference type="InterPro" id="IPR004046">
    <property type="entry name" value="GST_C"/>
</dbReference>
<evidence type="ECO:0000259" key="1">
    <source>
        <dbReference type="PROSITE" id="PS50404"/>
    </source>
</evidence>
<organism evidence="3 4">
    <name type="scientific">Shimia sagamensis</name>
    <dbReference type="NCBI Taxonomy" id="1566352"/>
    <lineage>
        <taxon>Bacteria</taxon>
        <taxon>Pseudomonadati</taxon>
        <taxon>Pseudomonadota</taxon>
        <taxon>Alphaproteobacteria</taxon>
        <taxon>Rhodobacterales</taxon>
        <taxon>Roseobacteraceae</taxon>
    </lineage>
</organism>
<dbReference type="SFLD" id="SFLDG01151">
    <property type="entry name" value="Main.2:_Nu-like"/>
    <property type="match status" value="1"/>
</dbReference>
<gene>
    <name evidence="3" type="ORF">SAMN06265373_103432</name>
</gene>
<dbReference type="SUPFAM" id="SSF47616">
    <property type="entry name" value="GST C-terminal domain-like"/>
    <property type="match status" value="1"/>
</dbReference>
<protein>
    <submittedName>
        <fullName evidence="3">GST-like protein</fullName>
    </submittedName>
</protein>
<keyword evidence="4" id="KW-1185">Reference proteome</keyword>
<feature type="domain" description="GST C-terminal" evidence="2">
    <location>
        <begin position="92"/>
        <end position="220"/>
    </location>
</feature>
<comment type="caution">
    <text evidence="3">The sequence shown here is derived from an EMBL/GenBank/DDBJ whole genome shotgun (WGS) entry which is preliminary data.</text>
</comment>
<dbReference type="EMBL" id="FXTY01000003">
    <property type="protein sequence ID" value="SMP19540.1"/>
    <property type="molecule type" value="Genomic_DNA"/>
</dbReference>
<sequence>MQQPIDLYYWPTPNGWKVSIALEEMALPYSTHLINIGKGDQFAEAFLKIAPNNRMPAIVDPHGPDGKPISVFESGAILLYLARKTDQFLGTTEQDRVAVEEWLMWQMGGLGPMAGQNHHFLKYAPEDITYAKARYRDETARLYGVLDRRLAENEYLAGDFYSIADMAAWGWSSLWQGQEQTLDDKPHMARWLKALWDRPALRRGRALHADLRADRSDTWVQNDLFGV</sequence>
<dbReference type="InterPro" id="IPR036282">
    <property type="entry name" value="Glutathione-S-Trfase_C_sf"/>
</dbReference>
<dbReference type="Proteomes" id="UP001157961">
    <property type="component" value="Unassembled WGS sequence"/>
</dbReference>
<dbReference type="RefSeq" id="WP_283425859.1">
    <property type="nucleotide sequence ID" value="NZ_FXTY01000003.1"/>
</dbReference>
<dbReference type="InterPro" id="IPR004045">
    <property type="entry name" value="Glutathione_S-Trfase_N"/>
</dbReference>
<reference evidence="3 4" key="1">
    <citation type="submission" date="2017-05" db="EMBL/GenBank/DDBJ databases">
        <authorList>
            <person name="Varghese N."/>
            <person name="Submissions S."/>
        </authorList>
    </citation>
    <scope>NUCLEOTIDE SEQUENCE [LARGE SCALE GENOMIC DNA]</scope>
    <source>
        <strain evidence="3 4">DSM 29734</strain>
    </source>
</reference>
<dbReference type="PROSITE" id="PS50405">
    <property type="entry name" value="GST_CTER"/>
    <property type="match status" value="1"/>
</dbReference>
<accession>A0ABY1NW50</accession>
<dbReference type="CDD" id="cd03048">
    <property type="entry name" value="GST_N_Ure2p_like"/>
    <property type="match status" value="1"/>
</dbReference>
<dbReference type="PANTHER" id="PTHR44051:SF19">
    <property type="entry name" value="DISULFIDE-BOND OXIDOREDUCTASE YFCG"/>
    <property type="match status" value="1"/>
</dbReference>
<dbReference type="SUPFAM" id="SSF52833">
    <property type="entry name" value="Thioredoxin-like"/>
    <property type="match status" value="1"/>
</dbReference>
<dbReference type="Gene3D" id="3.40.30.10">
    <property type="entry name" value="Glutaredoxin"/>
    <property type="match status" value="1"/>
</dbReference>
<dbReference type="SFLD" id="SFLDS00019">
    <property type="entry name" value="Glutathione_Transferase_(cytos"/>
    <property type="match status" value="1"/>
</dbReference>
<evidence type="ECO:0000259" key="2">
    <source>
        <dbReference type="PROSITE" id="PS50405"/>
    </source>
</evidence>
<dbReference type="InterPro" id="IPR010987">
    <property type="entry name" value="Glutathione-S-Trfase_C-like"/>
</dbReference>
<dbReference type="Gene3D" id="1.20.1050.10">
    <property type="match status" value="1"/>
</dbReference>
<dbReference type="SFLD" id="SFLDG00358">
    <property type="entry name" value="Main_(cytGST)"/>
    <property type="match status" value="1"/>
</dbReference>
<evidence type="ECO:0000313" key="4">
    <source>
        <dbReference type="Proteomes" id="UP001157961"/>
    </source>
</evidence>